<keyword evidence="2" id="KW-0560">Oxidoreductase</keyword>
<dbReference type="SUPFAM" id="SSF51735">
    <property type="entry name" value="NAD(P)-binding Rossmann-fold domains"/>
    <property type="match status" value="1"/>
</dbReference>
<name>A0AAD4MQ57_9BILA</name>
<evidence type="ECO:0000256" key="1">
    <source>
        <dbReference type="ARBA" id="ARBA00006484"/>
    </source>
</evidence>
<feature type="transmembrane region" description="Helical" evidence="3">
    <location>
        <begin position="394"/>
        <end position="411"/>
    </location>
</feature>
<keyword evidence="3" id="KW-1133">Transmembrane helix</keyword>
<dbReference type="PRINTS" id="PR00081">
    <property type="entry name" value="GDHRDH"/>
</dbReference>
<dbReference type="Pfam" id="PF00106">
    <property type="entry name" value="adh_short"/>
    <property type="match status" value="1"/>
</dbReference>
<evidence type="ECO:0000313" key="4">
    <source>
        <dbReference type="EMBL" id="KAI1700699.1"/>
    </source>
</evidence>
<dbReference type="Gene3D" id="3.40.50.720">
    <property type="entry name" value="NAD(P)-binding Rossmann-like Domain"/>
    <property type="match status" value="1"/>
</dbReference>
<organism evidence="4 5">
    <name type="scientific">Ditylenchus destructor</name>
    <dbReference type="NCBI Taxonomy" id="166010"/>
    <lineage>
        <taxon>Eukaryota</taxon>
        <taxon>Metazoa</taxon>
        <taxon>Ecdysozoa</taxon>
        <taxon>Nematoda</taxon>
        <taxon>Chromadorea</taxon>
        <taxon>Rhabditida</taxon>
        <taxon>Tylenchina</taxon>
        <taxon>Tylenchomorpha</taxon>
        <taxon>Sphaerularioidea</taxon>
        <taxon>Anguinidae</taxon>
        <taxon>Anguininae</taxon>
        <taxon>Ditylenchus</taxon>
    </lineage>
</organism>
<comment type="caution">
    <text evidence="4">The sequence shown here is derived from an EMBL/GenBank/DDBJ whole genome shotgun (WGS) entry which is preliminary data.</text>
</comment>
<dbReference type="InterPro" id="IPR002347">
    <property type="entry name" value="SDR_fam"/>
</dbReference>
<dbReference type="PANTHER" id="PTHR24322:SF736">
    <property type="entry name" value="RETINOL DEHYDROGENASE 10"/>
    <property type="match status" value="1"/>
</dbReference>
<keyword evidence="3" id="KW-0812">Transmembrane</keyword>
<feature type="transmembrane region" description="Helical" evidence="3">
    <location>
        <begin position="423"/>
        <end position="447"/>
    </location>
</feature>
<gene>
    <name evidence="4" type="ORF">DdX_16561</name>
</gene>
<dbReference type="Pfam" id="PF14934">
    <property type="entry name" value="TMEM254"/>
    <property type="match status" value="1"/>
</dbReference>
<evidence type="ECO:0000313" key="5">
    <source>
        <dbReference type="Proteomes" id="UP001201812"/>
    </source>
</evidence>
<feature type="transmembrane region" description="Helical" evidence="3">
    <location>
        <begin position="267"/>
        <end position="287"/>
    </location>
</feature>
<accession>A0AAD4MQ57</accession>
<dbReference type="GO" id="GO:0016616">
    <property type="term" value="F:oxidoreductase activity, acting on the CH-OH group of donors, NAD or NADP as acceptor"/>
    <property type="evidence" value="ECO:0007669"/>
    <property type="project" value="TreeGrafter"/>
</dbReference>
<dbReference type="PANTHER" id="PTHR24322">
    <property type="entry name" value="PKSB"/>
    <property type="match status" value="1"/>
</dbReference>
<keyword evidence="5" id="KW-1185">Reference proteome</keyword>
<dbReference type="InterPro" id="IPR036291">
    <property type="entry name" value="NAD(P)-bd_dom_sf"/>
</dbReference>
<dbReference type="GO" id="GO:0005811">
    <property type="term" value="C:lipid droplet"/>
    <property type="evidence" value="ECO:0007669"/>
    <property type="project" value="TreeGrafter"/>
</dbReference>
<dbReference type="EMBL" id="JAKKPZ010000137">
    <property type="protein sequence ID" value="KAI1700699.1"/>
    <property type="molecule type" value="Genomic_DNA"/>
</dbReference>
<keyword evidence="3" id="KW-0472">Membrane</keyword>
<dbReference type="InterPro" id="IPR028110">
    <property type="entry name" value="TMEM254"/>
</dbReference>
<comment type="similarity">
    <text evidence="1">Belongs to the short-chain dehydrogenases/reductases (SDR) family.</text>
</comment>
<evidence type="ECO:0000256" key="3">
    <source>
        <dbReference type="SAM" id="Phobius"/>
    </source>
</evidence>
<sequence length="502" mass="55964">MVSKRDSDGKITSTLGAILHLVLVAFPKDLWRWMTLRRKCVKDQVVVITGGASGLGQRMAEMFAWDLGAKVAILDVDEARAESVAHNIQSKGGTAKSWKCDVSDAKSMEHCAAQVRDAFGSVDIVICNAAILYFGHALQLTAAELQRALNVNVMGTVNTIRAFLDEMEKNNRGQIVAISSIAGWFGETYGMAYCPTKFAVRGIMECLRMELHDRRLDGIVCSTLCPYFVRTPMILNKGMRPTSRWISFMSIERCARQAVDAILKEKVLAFVPSWIFVMPIIKILLSLNMQRTARDYLNCRYEPVEHTNVRPSQNLHSNSHSNGVTANGLAKCTDHIQTNGGSPCMANSDPIDACADKSCSVTEERHPGIASPSQPLLEPLPINAMPNYFKVANLLWYAVIPAGLLLTFVVWHRPEAFKAEWMGYFGALLFRIGTDYSVVILLINIGAWIAHFGEGVYTLYISDELNFSHACALKWFLQTTLLGYPSLSMLRRYRKKRLANKN</sequence>
<dbReference type="Proteomes" id="UP001201812">
    <property type="component" value="Unassembled WGS sequence"/>
</dbReference>
<reference evidence="4" key="1">
    <citation type="submission" date="2022-01" db="EMBL/GenBank/DDBJ databases">
        <title>Genome Sequence Resource for Two Populations of Ditylenchus destructor, the Migratory Endoparasitic Phytonematode.</title>
        <authorList>
            <person name="Zhang H."/>
            <person name="Lin R."/>
            <person name="Xie B."/>
        </authorList>
    </citation>
    <scope>NUCLEOTIDE SEQUENCE</scope>
    <source>
        <strain evidence="4">BazhouSP</strain>
    </source>
</reference>
<evidence type="ECO:0000256" key="2">
    <source>
        <dbReference type="ARBA" id="ARBA00023002"/>
    </source>
</evidence>
<proteinExistence type="inferred from homology"/>
<dbReference type="AlphaFoldDB" id="A0AAD4MQ57"/>
<protein>
    <submittedName>
        <fullName evidence="4">Short chain dehydrogenase domain-containing protein</fullName>
    </submittedName>
</protein>